<dbReference type="SUPFAM" id="SSF63829">
    <property type="entry name" value="Calcium-dependent phosphotriesterase"/>
    <property type="match status" value="1"/>
</dbReference>
<keyword evidence="4" id="KW-1185">Reference proteome</keyword>
<dbReference type="Gene3D" id="2.60.40.2030">
    <property type="match status" value="2"/>
</dbReference>
<organism evidence="3 4">
    <name type="scientific">Alterirhizorhabdus solaris</name>
    <dbReference type="NCBI Taxonomy" id="2529389"/>
    <lineage>
        <taxon>Bacteria</taxon>
        <taxon>Pseudomonadati</taxon>
        <taxon>Pseudomonadota</taxon>
        <taxon>Alphaproteobacteria</taxon>
        <taxon>Sphingomonadales</taxon>
        <taxon>Rhizorhabdaceae</taxon>
        <taxon>Alterirhizorhabdus</taxon>
    </lineage>
</organism>
<dbReference type="PANTHER" id="PTHR11878:SF65">
    <property type="entry name" value="NA_CA-EXCHANGE PROTEIN, ISOFORM G"/>
    <property type="match status" value="1"/>
</dbReference>
<dbReference type="InterPro" id="IPR038081">
    <property type="entry name" value="CalX-like_sf"/>
</dbReference>
<dbReference type="GO" id="GO:0030001">
    <property type="term" value="P:metal ion transport"/>
    <property type="evidence" value="ECO:0007669"/>
    <property type="project" value="TreeGrafter"/>
</dbReference>
<feature type="region of interest" description="Disordered" evidence="2">
    <location>
        <begin position="1"/>
        <end position="99"/>
    </location>
</feature>
<reference evidence="3 4" key="1">
    <citation type="submission" date="2019-07" db="EMBL/GenBank/DDBJ databases">
        <title>Sphingomonas solaris sp. nov., isolated from a solar panel from Boston, Massachusetts.</title>
        <authorList>
            <person name="Tanner K."/>
            <person name="Pascual J."/>
            <person name="Mancuso C."/>
            <person name="Pereto J."/>
            <person name="Khalil A."/>
            <person name="Vilanova C."/>
        </authorList>
    </citation>
    <scope>NUCLEOTIDE SEQUENCE [LARGE SCALE GENOMIC DNA]</scope>
    <source>
        <strain evidence="3 4">R4DWN</strain>
    </source>
</reference>
<dbReference type="OrthoDB" id="7558053at2"/>
<dbReference type="Proteomes" id="UP000318681">
    <property type="component" value="Unassembled WGS sequence"/>
</dbReference>
<evidence type="ECO:0008006" key="5">
    <source>
        <dbReference type="Google" id="ProtNLM"/>
    </source>
</evidence>
<evidence type="ECO:0000313" key="4">
    <source>
        <dbReference type="Proteomes" id="UP000318681"/>
    </source>
</evidence>
<keyword evidence="1" id="KW-0406">Ion transport</keyword>
<feature type="compositionally biased region" description="Low complexity" evidence="2">
    <location>
        <begin position="15"/>
        <end position="59"/>
    </location>
</feature>
<feature type="compositionally biased region" description="Polar residues" evidence="2">
    <location>
        <begin position="60"/>
        <end position="74"/>
    </location>
</feature>
<accession>A0A558R7G2</accession>
<keyword evidence="1" id="KW-0813">Transport</keyword>
<dbReference type="EMBL" id="VNIM01000022">
    <property type="protein sequence ID" value="TVV75306.1"/>
    <property type="molecule type" value="Genomic_DNA"/>
</dbReference>
<gene>
    <name evidence="3" type="ORF">FOY91_07615</name>
</gene>
<dbReference type="AlphaFoldDB" id="A0A558R7G2"/>
<proteinExistence type="predicted"/>
<sequence length="911" mass="93000">MRLAVWARSPRRYWRPSAPSTRRYASASSALLSRTQPSTATRCRPRSRASSPAPTPASTKSLGSKGSNKPASTQSGRPAPAPPRSPPIARSIGPLPDQPLHRRTYMKKILLWDPRFPDRTPLVIVVSNAIATAITIDGTGAVLPEVVLGIARIGGDTGAAPDLPAIAFTVSAVPIAEGDSGTKTVTHRLSVVRNGVTGPLVANLTYTGTATAGGDYIASPASATIPAGQDYVDFTTTINSDTVAEPDETIIITATLAAYPAAVAIKTITIGNDDASIPINPGSPSGDRTASLTSRAQLPDGAAPANAGFGFPCTGLDMASDGTFWAGHGSAAPEANTGVVKLNSALTAVTAQITTAQLGLPAGSVQGVTIDDSDGSLYFILVNFTGPVTYIVHCTAAGVLISSTQIGTSMNGIAYDNQRDCLIVLYDSGNIRWQDKSAPHSVLTGVPAFAAAGSDNDQLFYDPTRKELLVTGGANNVNGTVDVYNVASSTQTLLGTITLDQCLAIEGVVRRGDDLIALSDQKTHPGSNGFNFNQVDVYANAFLPGTPSFTLANASAAEGGAAGFVLTANRNGTAGDLTGTWTAVMNGTAVAADFPAGTVPSGTWTIPNGSNATTISVTSFDDTTQESNETYGMSVSYSSAVVATGTGTINDNDAPAGSYQAESNALFARMATAPDTTRKGKIDDLIVALKNGGIWSKLDGLYVMAAHAQQPALLNWTGAKADAALVGTTPPAFTTDKGFTTDGAANYIDYGWTPAGGTSFQQNSAGMGLWINNNAAMSNGTACLSVAVSGQPIALNPRGSTGNSAYRVNQTAASGAASGRTDSRGANSVSRTAANATQMYANGAASGPAGTTASTAPVASNFLSGAGSSPLVYQAQSFGMAWMGAGLTASEHQALYDAVSTYMTAVGNQVI</sequence>
<evidence type="ECO:0000256" key="1">
    <source>
        <dbReference type="ARBA" id="ARBA00023065"/>
    </source>
</evidence>
<protein>
    <recommendedName>
        <fullName evidence="5">Calx-beta domain-containing protein</fullName>
    </recommendedName>
</protein>
<dbReference type="InterPro" id="IPR051171">
    <property type="entry name" value="CaCA"/>
</dbReference>
<dbReference type="SUPFAM" id="SSF141072">
    <property type="entry name" value="CalX-like"/>
    <property type="match status" value="2"/>
</dbReference>
<name>A0A558R7G2_9SPHN</name>
<dbReference type="GO" id="GO:0016020">
    <property type="term" value="C:membrane"/>
    <property type="evidence" value="ECO:0007669"/>
    <property type="project" value="TreeGrafter"/>
</dbReference>
<evidence type="ECO:0000256" key="2">
    <source>
        <dbReference type="SAM" id="MobiDB-lite"/>
    </source>
</evidence>
<dbReference type="PANTHER" id="PTHR11878">
    <property type="entry name" value="SODIUM/CALCIUM EXCHANGER"/>
    <property type="match status" value="1"/>
</dbReference>
<comment type="caution">
    <text evidence="3">The sequence shown here is derived from an EMBL/GenBank/DDBJ whole genome shotgun (WGS) entry which is preliminary data.</text>
</comment>
<evidence type="ECO:0000313" key="3">
    <source>
        <dbReference type="EMBL" id="TVV75306.1"/>
    </source>
</evidence>